<reference evidence="10 11" key="1">
    <citation type="journal article" date="2015" name="Nature">
        <title>rRNA introns, odd ribosomes, and small enigmatic genomes across a large radiation of phyla.</title>
        <authorList>
            <person name="Brown C.T."/>
            <person name="Hug L.A."/>
            <person name="Thomas B.C."/>
            <person name="Sharon I."/>
            <person name="Castelle C.J."/>
            <person name="Singh A."/>
            <person name="Wilkins M.J."/>
            <person name="Williams K.H."/>
            <person name="Banfield J.F."/>
        </authorList>
    </citation>
    <scope>NUCLEOTIDE SEQUENCE [LARGE SCALE GENOMIC DNA]</scope>
</reference>
<proteinExistence type="inferred from homology"/>
<evidence type="ECO:0000256" key="1">
    <source>
        <dbReference type="ARBA" id="ARBA00022472"/>
    </source>
</evidence>
<evidence type="ECO:0000256" key="4">
    <source>
        <dbReference type="ARBA" id="ARBA00022884"/>
    </source>
</evidence>
<dbReference type="Proteomes" id="UP000034562">
    <property type="component" value="Unassembled WGS sequence"/>
</dbReference>
<feature type="domain" description="K Homology" evidence="9">
    <location>
        <begin position="224"/>
        <end position="287"/>
    </location>
</feature>
<dbReference type="InterPro" id="IPR015946">
    <property type="entry name" value="KH_dom-like_a/b"/>
</dbReference>
<dbReference type="Gene3D" id="2.40.50.140">
    <property type="entry name" value="Nucleic acid-binding proteins"/>
    <property type="match status" value="1"/>
</dbReference>
<dbReference type="NCBIfam" id="TIGR01953">
    <property type="entry name" value="NusA"/>
    <property type="match status" value="1"/>
</dbReference>
<comment type="similarity">
    <text evidence="7">Belongs to the NusA family.</text>
</comment>
<dbReference type="InterPro" id="IPR025249">
    <property type="entry name" value="TF_NusA_KH_1st"/>
</dbReference>
<gene>
    <name evidence="7" type="primary">nusA</name>
    <name evidence="10" type="ORF">UU12_C0039G0011</name>
</gene>
<dbReference type="PATRIC" id="fig|1618563.3.peg.638"/>
<dbReference type="SUPFAM" id="SSF69705">
    <property type="entry name" value="Transcription factor NusA, N-terminal domain"/>
    <property type="match status" value="1"/>
</dbReference>
<dbReference type="Pfam" id="PF08529">
    <property type="entry name" value="NusA_N"/>
    <property type="match status" value="1"/>
</dbReference>
<comment type="subunit">
    <text evidence="7">Monomer. Binds directly to the core enzyme of the DNA-dependent RNA polymerase and to nascent RNA.</text>
</comment>
<sequence>MQTARTEFAQALKAIASERGLDPSVILDTIKQAIIAAYKRDAKENGEDVESFDYDAKIDSVSGETRVFSWPLPEEGATEKQIEKAKKEKKDVTPPGFGRIAAQTAKQVIRQKIREAEKGAIMEEFEEKVGSLVSGLVLRFDGPNARVDLGRTEAIMVIEDRIPSERLSLNQRLTFLIKEINETPRGKEIFLSRAAPEFVEKLFAREVPEISSKSVEIKIIAREPGVRTKIAVFSTQSGVDPVGSCVGQKGVRVQAVTNEIGGERVDVIPWNEDMAELIKSSLSPAENLTVTLDNQTKVAKVLCPEDQLSMAIGKDGQNVRLTAKLTGYRIEVEGNGEYSTSEEKAEGPEPVKQAEEPVVKKITKTKAKKLAKKAKLAEADEPKVEIVENVFGSEDVKVEEVKSE</sequence>
<dbReference type="PANTHER" id="PTHR22648:SF0">
    <property type="entry name" value="TRANSCRIPTION TERMINATION_ANTITERMINATION PROTEIN NUSA"/>
    <property type="match status" value="1"/>
</dbReference>
<evidence type="ECO:0000256" key="5">
    <source>
        <dbReference type="ARBA" id="ARBA00023015"/>
    </source>
</evidence>
<keyword evidence="1 7" id="KW-0806">Transcription termination</keyword>
<dbReference type="Pfam" id="PF26594">
    <property type="entry name" value="KH_NusA_2nd"/>
    <property type="match status" value="1"/>
</dbReference>
<dbReference type="InterPro" id="IPR010213">
    <property type="entry name" value="TF_NusA"/>
</dbReference>
<dbReference type="CDD" id="cd02134">
    <property type="entry name" value="KH-II_NusA_rpt1"/>
    <property type="match status" value="1"/>
</dbReference>
<feature type="domain" description="K Homology" evidence="9">
    <location>
        <begin position="295"/>
        <end position="363"/>
    </location>
</feature>
<dbReference type="AlphaFoldDB" id="A0A0G0SY46"/>
<dbReference type="GO" id="GO:0031564">
    <property type="term" value="P:transcription antitermination"/>
    <property type="evidence" value="ECO:0007669"/>
    <property type="project" value="UniProtKB-UniRule"/>
</dbReference>
<dbReference type="CDD" id="cd22529">
    <property type="entry name" value="KH-II_NusA_rpt2"/>
    <property type="match status" value="1"/>
</dbReference>
<evidence type="ECO:0000256" key="7">
    <source>
        <dbReference type="HAMAP-Rule" id="MF_00945"/>
    </source>
</evidence>
<organism evidence="10 11">
    <name type="scientific">Candidatus Woesebacteria bacterium GW2011_GWA2_40_7b</name>
    <dbReference type="NCBI Taxonomy" id="1618563"/>
    <lineage>
        <taxon>Bacteria</taxon>
        <taxon>Candidatus Woeseibacteriota</taxon>
    </lineage>
</organism>
<dbReference type="GO" id="GO:0003700">
    <property type="term" value="F:DNA-binding transcription factor activity"/>
    <property type="evidence" value="ECO:0007669"/>
    <property type="project" value="InterPro"/>
</dbReference>
<dbReference type="CDD" id="cd04455">
    <property type="entry name" value="S1_NusA"/>
    <property type="match status" value="1"/>
</dbReference>
<keyword evidence="3 7" id="KW-0889">Transcription antitermination</keyword>
<dbReference type="STRING" id="1618563.UU12_C0039G0011"/>
<dbReference type="Pfam" id="PF13184">
    <property type="entry name" value="KH_NusA_1st"/>
    <property type="match status" value="1"/>
</dbReference>
<keyword evidence="4 7" id="KW-0694">RNA-binding</keyword>
<evidence type="ECO:0000256" key="6">
    <source>
        <dbReference type="ARBA" id="ARBA00023163"/>
    </source>
</evidence>
<dbReference type="SMART" id="SM00322">
    <property type="entry name" value="KH"/>
    <property type="match status" value="2"/>
</dbReference>
<dbReference type="SUPFAM" id="SSF54814">
    <property type="entry name" value="Prokaryotic type KH domain (KH-domain type II)"/>
    <property type="match status" value="2"/>
</dbReference>
<keyword evidence="6 7" id="KW-0804">Transcription</keyword>
<dbReference type="SUPFAM" id="SSF50249">
    <property type="entry name" value="Nucleic acid-binding proteins"/>
    <property type="match status" value="1"/>
</dbReference>
<dbReference type="GO" id="GO:0005829">
    <property type="term" value="C:cytosol"/>
    <property type="evidence" value="ECO:0007669"/>
    <property type="project" value="TreeGrafter"/>
</dbReference>
<dbReference type="GO" id="GO:0003723">
    <property type="term" value="F:RNA binding"/>
    <property type="evidence" value="ECO:0007669"/>
    <property type="project" value="UniProtKB-UniRule"/>
</dbReference>
<keyword evidence="2 7" id="KW-0963">Cytoplasm</keyword>
<comment type="subcellular location">
    <subcellularLocation>
        <location evidence="7">Cytoplasm</location>
    </subcellularLocation>
</comment>
<evidence type="ECO:0000256" key="3">
    <source>
        <dbReference type="ARBA" id="ARBA00022814"/>
    </source>
</evidence>
<dbReference type="InterPro" id="IPR004087">
    <property type="entry name" value="KH_dom"/>
</dbReference>
<comment type="caution">
    <text evidence="10">The sequence shown here is derived from an EMBL/GenBank/DDBJ whole genome shotgun (WGS) entry which is preliminary data.</text>
</comment>
<dbReference type="Gene3D" id="3.30.300.20">
    <property type="match status" value="2"/>
</dbReference>
<feature type="compositionally biased region" description="Basic and acidic residues" evidence="8">
    <location>
        <begin position="341"/>
        <end position="356"/>
    </location>
</feature>
<name>A0A0G0SY46_9BACT</name>
<dbReference type="EMBL" id="LBZK01000039">
    <property type="protein sequence ID" value="KKR69684.1"/>
    <property type="molecule type" value="Genomic_DNA"/>
</dbReference>
<dbReference type="PROSITE" id="PS50084">
    <property type="entry name" value="KH_TYPE_1"/>
    <property type="match status" value="1"/>
</dbReference>
<dbReference type="HAMAP" id="MF_00945_B">
    <property type="entry name" value="NusA_B"/>
    <property type="match status" value="1"/>
</dbReference>
<dbReference type="Gene3D" id="3.30.1480.10">
    <property type="entry name" value="NusA, N-terminal domain"/>
    <property type="match status" value="1"/>
</dbReference>
<dbReference type="InterPro" id="IPR036555">
    <property type="entry name" value="NusA_N_sf"/>
</dbReference>
<evidence type="ECO:0000313" key="10">
    <source>
        <dbReference type="EMBL" id="KKR69684.1"/>
    </source>
</evidence>
<evidence type="ECO:0000256" key="2">
    <source>
        <dbReference type="ARBA" id="ARBA00022490"/>
    </source>
</evidence>
<dbReference type="InterPro" id="IPR009019">
    <property type="entry name" value="KH_sf_prok-type"/>
</dbReference>
<dbReference type="InterPro" id="IPR058582">
    <property type="entry name" value="KH_NusA_2nd"/>
</dbReference>
<dbReference type="InterPro" id="IPR013735">
    <property type="entry name" value="TF_NusA_N"/>
</dbReference>
<dbReference type="InterPro" id="IPR012340">
    <property type="entry name" value="NA-bd_OB-fold"/>
</dbReference>
<evidence type="ECO:0000259" key="9">
    <source>
        <dbReference type="SMART" id="SM00322"/>
    </source>
</evidence>
<comment type="function">
    <text evidence="7">Participates in both transcription termination and antitermination.</text>
</comment>
<protein>
    <recommendedName>
        <fullName evidence="7">Transcription termination/antitermination protein NusA</fullName>
    </recommendedName>
</protein>
<accession>A0A0G0SY46</accession>
<dbReference type="PANTHER" id="PTHR22648">
    <property type="entry name" value="TRANSCRIPTION TERMINATION FACTOR NUSA"/>
    <property type="match status" value="1"/>
</dbReference>
<evidence type="ECO:0000256" key="8">
    <source>
        <dbReference type="SAM" id="MobiDB-lite"/>
    </source>
</evidence>
<dbReference type="GO" id="GO:0006353">
    <property type="term" value="P:DNA-templated transcription termination"/>
    <property type="evidence" value="ECO:0007669"/>
    <property type="project" value="UniProtKB-UniRule"/>
</dbReference>
<evidence type="ECO:0000313" key="11">
    <source>
        <dbReference type="Proteomes" id="UP000034562"/>
    </source>
</evidence>
<dbReference type="InterPro" id="IPR030842">
    <property type="entry name" value="TF_NusA_bacterial"/>
</dbReference>
<dbReference type="FunFam" id="3.30.300.20:FF:000002">
    <property type="entry name" value="Transcription termination/antitermination protein NusA"/>
    <property type="match status" value="1"/>
</dbReference>
<feature type="region of interest" description="Disordered" evidence="8">
    <location>
        <begin position="336"/>
        <end position="356"/>
    </location>
</feature>
<keyword evidence="5 7" id="KW-0805">Transcription regulation</keyword>